<organism evidence="3 4">
    <name type="scientific">Coccomyxa viridis</name>
    <dbReference type="NCBI Taxonomy" id="1274662"/>
    <lineage>
        <taxon>Eukaryota</taxon>
        <taxon>Viridiplantae</taxon>
        <taxon>Chlorophyta</taxon>
        <taxon>core chlorophytes</taxon>
        <taxon>Trebouxiophyceae</taxon>
        <taxon>Trebouxiophyceae incertae sedis</taxon>
        <taxon>Coccomyxaceae</taxon>
        <taxon>Coccomyxa</taxon>
    </lineage>
</organism>
<feature type="domain" description="Peptidoglycan binding-like" evidence="2">
    <location>
        <begin position="438"/>
        <end position="496"/>
    </location>
</feature>
<proteinExistence type="predicted"/>
<evidence type="ECO:0000313" key="3">
    <source>
        <dbReference type="EMBL" id="CAL5223600.1"/>
    </source>
</evidence>
<keyword evidence="4" id="KW-1185">Reference proteome</keyword>
<sequence length="538" mass="57253">MGYASALGRTERSQTKAESNGRYGHVGTQSPKSTSSYEERLWDRQDAMWDREMKRWDAERALWTVREERLQQQIANLQALVIELAMQSKAAPQGTSSLQTALSSAPQHPQAASVPPQADVQRQSAAAFPTSPSGSVSSASAPAQAYTAPSAESPESTQAPEQLAADLMQPSLNPTEATDPLPEEGAPAHAGPSPGDTIFDLAEFQALYDRKAEEVGGSADFAADLANAIAAVDLTDVMEDENPFRRVEQQGLRASSIDLGEQPRSLFGDTAAEDDNCVPEPEAPAAGAAGAPVLVPGCDDIYWMNHLHSALSSKGYFPGDEEMESWLFADQTQSALLTFQAVAGIPETGVCDSATWEALLGAEALQEALQEAAQLGVLDDGANYSAGSAPAAKPLVSSAPAAPSTSSSFAAAEAPISAPYSSDEELKDWPILREGEGGKLVHHLQVVLNQHGYYCGEDETVWWQFGSDTYSSLLTFQACKGLPETGVADVGTWKTLMKDGAEPSDVLSLQSEDDTDDDMQASDGKIWLLGEQRWAKLG</sequence>
<feature type="region of interest" description="Disordered" evidence="1">
    <location>
        <begin position="95"/>
        <end position="197"/>
    </location>
</feature>
<feature type="compositionally biased region" description="Polar residues" evidence="1">
    <location>
        <begin position="27"/>
        <end position="36"/>
    </location>
</feature>
<feature type="compositionally biased region" description="Low complexity" evidence="1">
    <location>
        <begin position="127"/>
        <end position="145"/>
    </location>
</feature>
<evidence type="ECO:0000313" key="4">
    <source>
        <dbReference type="Proteomes" id="UP001497392"/>
    </source>
</evidence>
<comment type="caution">
    <text evidence="3">The sequence shown here is derived from an EMBL/GenBank/DDBJ whole genome shotgun (WGS) entry which is preliminary data.</text>
</comment>
<accession>A0ABP1FUN0</accession>
<evidence type="ECO:0000256" key="1">
    <source>
        <dbReference type="SAM" id="MobiDB-lite"/>
    </source>
</evidence>
<dbReference type="SUPFAM" id="SSF47090">
    <property type="entry name" value="PGBD-like"/>
    <property type="match status" value="2"/>
</dbReference>
<feature type="domain" description="Peptidoglycan binding-like" evidence="2">
    <location>
        <begin position="309"/>
        <end position="359"/>
    </location>
</feature>
<dbReference type="Proteomes" id="UP001497392">
    <property type="component" value="Unassembled WGS sequence"/>
</dbReference>
<dbReference type="Gene3D" id="1.10.101.10">
    <property type="entry name" value="PGBD-like superfamily/PGBD"/>
    <property type="match status" value="2"/>
</dbReference>
<feature type="compositionally biased region" description="Polar residues" evidence="1">
    <location>
        <begin position="95"/>
        <end position="107"/>
    </location>
</feature>
<reference evidence="3 4" key="1">
    <citation type="submission" date="2024-06" db="EMBL/GenBank/DDBJ databases">
        <authorList>
            <person name="Kraege A."/>
            <person name="Thomma B."/>
        </authorList>
    </citation>
    <scope>NUCLEOTIDE SEQUENCE [LARGE SCALE GENOMIC DNA]</scope>
</reference>
<feature type="region of interest" description="Disordered" evidence="1">
    <location>
        <begin position="1"/>
        <end position="39"/>
    </location>
</feature>
<dbReference type="InterPro" id="IPR036365">
    <property type="entry name" value="PGBD-like_sf"/>
</dbReference>
<gene>
    <name evidence="3" type="primary">g6139</name>
    <name evidence="3" type="ORF">VP750_LOCUS5259</name>
</gene>
<dbReference type="EMBL" id="CAXHTA020000009">
    <property type="protein sequence ID" value="CAL5223600.1"/>
    <property type="molecule type" value="Genomic_DNA"/>
</dbReference>
<dbReference type="Pfam" id="PF01471">
    <property type="entry name" value="PG_binding_1"/>
    <property type="match status" value="2"/>
</dbReference>
<name>A0ABP1FUN0_9CHLO</name>
<dbReference type="InterPro" id="IPR002477">
    <property type="entry name" value="Peptidoglycan-bd-like"/>
</dbReference>
<evidence type="ECO:0000259" key="2">
    <source>
        <dbReference type="Pfam" id="PF01471"/>
    </source>
</evidence>
<protein>
    <submittedName>
        <fullName evidence="3">G6139 protein</fullName>
    </submittedName>
</protein>
<dbReference type="InterPro" id="IPR036366">
    <property type="entry name" value="PGBDSf"/>
</dbReference>